<protein>
    <submittedName>
        <fullName evidence="1">Uncharacterized protein</fullName>
    </submittedName>
</protein>
<accession>A0A0A9GJY0</accession>
<dbReference type="EMBL" id="GBRH01174192">
    <property type="protein sequence ID" value="JAE23704.1"/>
    <property type="molecule type" value="Transcribed_RNA"/>
</dbReference>
<proteinExistence type="predicted"/>
<reference evidence="1" key="2">
    <citation type="journal article" date="2015" name="Data Brief">
        <title>Shoot transcriptome of the giant reed, Arundo donax.</title>
        <authorList>
            <person name="Barrero R.A."/>
            <person name="Guerrero F.D."/>
            <person name="Moolhuijzen P."/>
            <person name="Goolsby J.A."/>
            <person name="Tidwell J."/>
            <person name="Bellgard S.E."/>
            <person name="Bellgard M.I."/>
        </authorList>
    </citation>
    <scope>NUCLEOTIDE SEQUENCE</scope>
    <source>
        <tissue evidence="1">Shoot tissue taken approximately 20 cm above the soil surface</tissue>
    </source>
</reference>
<dbReference type="AlphaFoldDB" id="A0A0A9GJY0"/>
<organism evidence="1">
    <name type="scientific">Arundo donax</name>
    <name type="common">Giant reed</name>
    <name type="synonym">Donax arundinaceus</name>
    <dbReference type="NCBI Taxonomy" id="35708"/>
    <lineage>
        <taxon>Eukaryota</taxon>
        <taxon>Viridiplantae</taxon>
        <taxon>Streptophyta</taxon>
        <taxon>Embryophyta</taxon>
        <taxon>Tracheophyta</taxon>
        <taxon>Spermatophyta</taxon>
        <taxon>Magnoliopsida</taxon>
        <taxon>Liliopsida</taxon>
        <taxon>Poales</taxon>
        <taxon>Poaceae</taxon>
        <taxon>PACMAD clade</taxon>
        <taxon>Arundinoideae</taxon>
        <taxon>Arundineae</taxon>
        <taxon>Arundo</taxon>
    </lineage>
</organism>
<reference evidence="1" key="1">
    <citation type="submission" date="2014-09" db="EMBL/GenBank/DDBJ databases">
        <authorList>
            <person name="Magalhaes I.L.F."/>
            <person name="Oliveira U."/>
            <person name="Santos F.R."/>
            <person name="Vidigal T.H.D.A."/>
            <person name="Brescovit A.D."/>
            <person name="Santos A.J."/>
        </authorList>
    </citation>
    <scope>NUCLEOTIDE SEQUENCE</scope>
    <source>
        <tissue evidence="1">Shoot tissue taken approximately 20 cm above the soil surface</tissue>
    </source>
</reference>
<sequence>MLVTCTGDKGNNQESHNCLTQICVINRLPTRLMYGVLMTLSSNVRLYDPQIKQEIINQTGVKAAAKY</sequence>
<evidence type="ECO:0000313" key="1">
    <source>
        <dbReference type="EMBL" id="JAE23704.1"/>
    </source>
</evidence>
<name>A0A0A9GJY0_ARUDO</name>